<comment type="caution">
    <text evidence="1">The sequence shown here is derived from an EMBL/GenBank/DDBJ whole genome shotgun (WGS) entry which is preliminary data.</text>
</comment>
<organism evidence="1 2">
    <name type="scientific">Eruca vesicaria subsp. sativa</name>
    <name type="common">Garden rocket</name>
    <name type="synonym">Eruca sativa</name>
    <dbReference type="NCBI Taxonomy" id="29727"/>
    <lineage>
        <taxon>Eukaryota</taxon>
        <taxon>Viridiplantae</taxon>
        <taxon>Streptophyta</taxon>
        <taxon>Embryophyta</taxon>
        <taxon>Tracheophyta</taxon>
        <taxon>Spermatophyta</taxon>
        <taxon>Magnoliopsida</taxon>
        <taxon>eudicotyledons</taxon>
        <taxon>Gunneridae</taxon>
        <taxon>Pentapetalae</taxon>
        <taxon>rosids</taxon>
        <taxon>malvids</taxon>
        <taxon>Brassicales</taxon>
        <taxon>Brassicaceae</taxon>
        <taxon>Brassiceae</taxon>
        <taxon>Eruca</taxon>
    </lineage>
</organism>
<sequence>MCKSYQTGTLVMICLNTPLREHRAKKGDVHLLEVEYPVELELEKRCQMGMSRPKKWQSSKRVP</sequence>
<reference evidence="1 2" key="1">
    <citation type="submission" date="2022-03" db="EMBL/GenBank/DDBJ databases">
        <authorList>
            <person name="Macdonald S."/>
            <person name="Ahmed S."/>
            <person name="Newling K."/>
        </authorList>
    </citation>
    <scope>NUCLEOTIDE SEQUENCE [LARGE SCALE GENOMIC DNA]</scope>
</reference>
<feature type="non-terminal residue" evidence="1">
    <location>
        <position position="63"/>
    </location>
</feature>
<accession>A0ABC8KR18</accession>
<protein>
    <submittedName>
        <fullName evidence="1">Uncharacterized protein</fullName>
    </submittedName>
</protein>
<evidence type="ECO:0000313" key="2">
    <source>
        <dbReference type="Proteomes" id="UP001642260"/>
    </source>
</evidence>
<dbReference type="Proteomes" id="UP001642260">
    <property type="component" value="Unassembled WGS sequence"/>
</dbReference>
<proteinExistence type="predicted"/>
<dbReference type="AlphaFoldDB" id="A0ABC8KR18"/>
<name>A0ABC8KR18_ERUVS</name>
<gene>
    <name evidence="1" type="ORF">ERUC_LOCUS27443</name>
</gene>
<keyword evidence="2" id="KW-1185">Reference proteome</keyword>
<evidence type="ECO:0000313" key="1">
    <source>
        <dbReference type="EMBL" id="CAH8361687.1"/>
    </source>
</evidence>
<dbReference type="EMBL" id="CAKOAT010312124">
    <property type="protein sequence ID" value="CAH8361687.1"/>
    <property type="molecule type" value="Genomic_DNA"/>
</dbReference>